<gene>
    <name evidence="2" type="ORF">MDA_GLEAN10025589</name>
</gene>
<evidence type="ECO:0000313" key="3">
    <source>
        <dbReference type="Proteomes" id="UP000010556"/>
    </source>
</evidence>
<feature type="region of interest" description="Disordered" evidence="1">
    <location>
        <begin position="24"/>
        <end position="122"/>
    </location>
</feature>
<feature type="compositionally biased region" description="Basic and acidic residues" evidence="1">
    <location>
        <begin position="43"/>
        <end position="54"/>
    </location>
</feature>
<dbReference type="EMBL" id="KB110330">
    <property type="protein sequence ID" value="ELK27416.1"/>
    <property type="molecule type" value="Genomic_DNA"/>
</dbReference>
<evidence type="ECO:0000313" key="2">
    <source>
        <dbReference type="EMBL" id="ELK27416.1"/>
    </source>
</evidence>
<protein>
    <submittedName>
        <fullName evidence="2">Uncharacterized protein</fullName>
    </submittedName>
</protein>
<feature type="compositionally biased region" description="Low complexity" evidence="1">
    <location>
        <begin position="25"/>
        <end position="39"/>
    </location>
</feature>
<sequence length="122" mass="13088">MRLPRQILEFPLFLRSSLSFQLNTASDAGHQHSGSAGSGCNAQEHRRLSRRRADAVSPFEKTPGKITPSLQGGRKVERRGPEALPGTALKGAEPGLQKGRCSCQAGPERRKLAEGAGPEESD</sequence>
<dbReference type="Proteomes" id="UP000010556">
    <property type="component" value="Unassembled WGS sequence"/>
</dbReference>
<proteinExistence type="predicted"/>
<accession>L5LMZ0</accession>
<dbReference type="AlphaFoldDB" id="L5LMZ0"/>
<evidence type="ECO:0000256" key="1">
    <source>
        <dbReference type="SAM" id="MobiDB-lite"/>
    </source>
</evidence>
<organism evidence="2 3">
    <name type="scientific">Myotis davidii</name>
    <name type="common">David's myotis</name>
    <dbReference type="NCBI Taxonomy" id="225400"/>
    <lineage>
        <taxon>Eukaryota</taxon>
        <taxon>Metazoa</taxon>
        <taxon>Chordata</taxon>
        <taxon>Craniata</taxon>
        <taxon>Vertebrata</taxon>
        <taxon>Euteleostomi</taxon>
        <taxon>Mammalia</taxon>
        <taxon>Eutheria</taxon>
        <taxon>Laurasiatheria</taxon>
        <taxon>Chiroptera</taxon>
        <taxon>Yangochiroptera</taxon>
        <taxon>Vespertilionidae</taxon>
        <taxon>Myotis</taxon>
    </lineage>
</organism>
<keyword evidence="3" id="KW-1185">Reference proteome</keyword>
<name>L5LMZ0_MYODS</name>
<reference evidence="3" key="1">
    <citation type="journal article" date="2013" name="Science">
        <title>Comparative analysis of bat genomes provides insight into the evolution of flight and immunity.</title>
        <authorList>
            <person name="Zhang G."/>
            <person name="Cowled C."/>
            <person name="Shi Z."/>
            <person name="Huang Z."/>
            <person name="Bishop-Lilly K.A."/>
            <person name="Fang X."/>
            <person name="Wynne J.W."/>
            <person name="Xiong Z."/>
            <person name="Baker M.L."/>
            <person name="Zhao W."/>
            <person name="Tachedjian M."/>
            <person name="Zhu Y."/>
            <person name="Zhou P."/>
            <person name="Jiang X."/>
            <person name="Ng J."/>
            <person name="Yang L."/>
            <person name="Wu L."/>
            <person name="Xiao J."/>
            <person name="Feng Y."/>
            <person name="Chen Y."/>
            <person name="Sun X."/>
            <person name="Zhang Y."/>
            <person name="Marsh G.A."/>
            <person name="Crameri G."/>
            <person name="Broder C.C."/>
            <person name="Frey K.G."/>
            <person name="Wang L.F."/>
            <person name="Wang J."/>
        </authorList>
    </citation>
    <scope>NUCLEOTIDE SEQUENCE [LARGE SCALE GENOMIC DNA]</scope>
</reference>